<dbReference type="InterPro" id="IPR057342">
    <property type="entry name" value="DEXDc_RapA"/>
</dbReference>
<keyword evidence="9" id="KW-1185">Reference proteome</keyword>
<evidence type="ECO:0000256" key="2">
    <source>
        <dbReference type="ARBA" id="ARBA00022801"/>
    </source>
</evidence>
<dbReference type="SMART" id="SM00490">
    <property type="entry name" value="HELICc"/>
    <property type="match status" value="1"/>
</dbReference>
<dbReference type="SMART" id="SM00487">
    <property type="entry name" value="DEXDc"/>
    <property type="match status" value="1"/>
</dbReference>
<dbReference type="PROSITE" id="PS51194">
    <property type="entry name" value="HELICASE_CTER"/>
    <property type="match status" value="1"/>
</dbReference>
<dbReference type="eggNOG" id="COG0553">
    <property type="taxonomic scope" value="Bacteria"/>
</dbReference>
<dbReference type="Gene3D" id="3.40.50.300">
    <property type="entry name" value="P-loop containing nucleotide triphosphate hydrolases"/>
    <property type="match status" value="1"/>
</dbReference>
<dbReference type="Pfam" id="PF00271">
    <property type="entry name" value="Helicase_C"/>
    <property type="match status" value="1"/>
</dbReference>
<feature type="compositionally biased region" description="Acidic residues" evidence="5">
    <location>
        <begin position="463"/>
        <end position="476"/>
    </location>
</feature>
<evidence type="ECO:0000259" key="6">
    <source>
        <dbReference type="PROSITE" id="PS51192"/>
    </source>
</evidence>
<dbReference type="HOGENOM" id="CLU_013852_0_0_6"/>
<evidence type="ECO:0000256" key="5">
    <source>
        <dbReference type="SAM" id="MobiDB-lite"/>
    </source>
</evidence>
<dbReference type="PANTHER" id="PTHR10799">
    <property type="entry name" value="SNF2/RAD54 HELICASE FAMILY"/>
    <property type="match status" value="1"/>
</dbReference>
<keyword evidence="4" id="KW-0067">ATP-binding</keyword>
<evidence type="ECO:0000313" key="8">
    <source>
        <dbReference type="EMBL" id="ACA87232.1"/>
    </source>
</evidence>
<dbReference type="InterPro" id="IPR038718">
    <property type="entry name" value="SNF2-like_sf"/>
</dbReference>
<evidence type="ECO:0000256" key="1">
    <source>
        <dbReference type="ARBA" id="ARBA00022741"/>
    </source>
</evidence>
<dbReference type="GO" id="GO:0016787">
    <property type="term" value="F:hydrolase activity"/>
    <property type="evidence" value="ECO:0007669"/>
    <property type="project" value="UniProtKB-KW"/>
</dbReference>
<keyword evidence="1" id="KW-0547">Nucleotide-binding</keyword>
<feature type="domain" description="Helicase ATP-binding" evidence="6">
    <location>
        <begin position="169"/>
        <end position="343"/>
    </location>
</feature>
<sequence>MQRRKLLPIRGSHVKRIGEQDPNRTGIIVDNYPETSSVKVHWVHDKTESVQTVDALVNGFRLGTGVIAPTTSDGRKLGEGQLTQYRKIAGQELLLVEFHESNEKRWLPYQLLSQAKDVKHELVTLKHSAAEKVRLKTLAHAITIWNENTGALSNLNIDPLPHQIHLVHHILNSGNLNWLIADDVGLGKTVETILLMSALQHRKQLKSVLLITPAGLTQQWQEEIIEKAPNLPRFNVYGTDFPTKHEHHWFKNDFVVASMDRLKNKDHLNILLDSRQYDLIIVDEAHRLSRRQYGYKLDSSERFELVAELRKQNQNGNLILLTATPHQGMQDKFIALLELLRPERKSDLLKIDVNPEVLSEFVFRNYKADVTDLDGNFVFHGKTTRSVQVQTNEQAIEFDSSLRKYLKRGYSASKALGREGNAIGFVMTVYRKLAASSVAAIHKALLNRLDRLQNQLSSLDSVDIDEDSPFQGEQEESLAQKSSEKEFFSGEIGLLKELIIDATNLLEHDNKSKQFIDTIITKILKNNPKEKVLIFTEYRSTQQYLAKTLQQKIGADSVNLIYGGMKLDERKQQIYDFENTGQFLISTEAGGEGINLQEHCHIMINYDLPWNPMRLVQRVGRLYRYGQLKRVVVFNINSSDSLDEKVLETMYGRVEAVVKDLAQVQSSEFNDALMDDILGEVSSLIDIESILENAQSEAIERTNQRINEAVEKAKESAELQRDLFQHAINSNDVRNDNPININKQHVAAFISGICELLDIEIMSKLHNDEVWQLRIPPNVMELLQTKRSRHDISFDRKIASTRANTQYIDVDSYLMKLFLSHAMNYNFKGKAAHLHAEQLAASAFMACILTWQNSVGIRKRQDFTILSMENGEIVENTEEILNWLLLPANDAENKPHSIDKRRLFQLTQAFAEKKLAVNINLHTFPEKVHWVSAAVIN</sequence>
<dbReference type="AlphaFoldDB" id="B1KKL5"/>
<dbReference type="InterPro" id="IPR014001">
    <property type="entry name" value="Helicase_ATP-bd"/>
</dbReference>
<dbReference type="CDD" id="cd18011">
    <property type="entry name" value="DEXDc_RapA"/>
    <property type="match status" value="1"/>
</dbReference>
<evidence type="ECO:0000313" key="9">
    <source>
        <dbReference type="Proteomes" id="UP000002168"/>
    </source>
</evidence>
<keyword evidence="3 8" id="KW-0347">Helicase</keyword>
<evidence type="ECO:0000256" key="3">
    <source>
        <dbReference type="ARBA" id="ARBA00022806"/>
    </source>
</evidence>
<protein>
    <submittedName>
        <fullName evidence="8">Helicase domain protein</fullName>
    </submittedName>
</protein>
<dbReference type="PROSITE" id="PS51192">
    <property type="entry name" value="HELICASE_ATP_BIND_1"/>
    <property type="match status" value="1"/>
</dbReference>
<dbReference type="RefSeq" id="WP_012325568.1">
    <property type="nucleotide sequence ID" value="NC_010506.1"/>
</dbReference>
<organism evidence="8 9">
    <name type="scientific">Shewanella woodyi (strain ATCC 51908 / MS32)</name>
    <dbReference type="NCBI Taxonomy" id="392500"/>
    <lineage>
        <taxon>Bacteria</taxon>
        <taxon>Pseudomonadati</taxon>
        <taxon>Pseudomonadota</taxon>
        <taxon>Gammaproteobacteria</taxon>
        <taxon>Alteromonadales</taxon>
        <taxon>Shewanellaceae</taxon>
        <taxon>Shewanella</taxon>
    </lineage>
</organism>
<dbReference type="KEGG" id="swd:Swoo_2959"/>
<dbReference type="InterPro" id="IPR027417">
    <property type="entry name" value="P-loop_NTPase"/>
</dbReference>
<feature type="region of interest" description="Disordered" evidence="5">
    <location>
        <begin position="463"/>
        <end position="482"/>
    </location>
</feature>
<name>B1KKL5_SHEWM</name>
<evidence type="ECO:0000256" key="4">
    <source>
        <dbReference type="ARBA" id="ARBA00022840"/>
    </source>
</evidence>
<dbReference type="GO" id="GO:0005524">
    <property type="term" value="F:ATP binding"/>
    <property type="evidence" value="ECO:0007669"/>
    <property type="project" value="UniProtKB-KW"/>
</dbReference>
<dbReference type="GO" id="GO:0004386">
    <property type="term" value="F:helicase activity"/>
    <property type="evidence" value="ECO:0007669"/>
    <property type="project" value="UniProtKB-KW"/>
</dbReference>
<keyword evidence="2" id="KW-0378">Hydrolase</keyword>
<feature type="domain" description="Helicase C-terminal" evidence="7">
    <location>
        <begin position="515"/>
        <end position="677"/>
    </location>
</feature>
<gene>
    <name evidence="8" type="ordered locus">Swoo_2959</name>
</gene>
<dbReference type="InterPro" id="IPR049730">
    <property type="entry name" value="SNF2/RAD54-like_C"/>
</dbReference>
<accession>B1KKL5</accession>
<dbReference type="InterPro" id="IPR000330">
    <property type="entry name" value="SNF2_N"/>
</dbReference>
<reference evidence="8 9" key="1">
    <citation type="submission" date="2008-02" db="EMBL/GenBank/DDBJ databases">
        <title>Complete sequence of Shewanella woodyi ATCC 51908.</title>
        <authorList>
            <consortium name="US DOE Joint Genome Institute"/>
            <person name="Copeland A."/>
            <person name="Lucas S."/>
            <person name="Lapidus A."/>
            <person name="Glavina del Rio T."/>
            <person name="Dalin E."/>
            <person name="Tice H."/>
            <person name="Bruce D."/>
            <person name="Goodwin L."/>
            <person name="Pitluck S."/>
            <person name="Sims D."/>
            <person name="Brettin T."/>
            <person name="Detter J.C."/>
            <person name="Han C."/>
            <person name="Kuske C.R."/>
            <person name="Schmutz J."/>
            <person name="Larimer F."/>
            <person name="Land M."/>
            <person name="Hauser L."/>
            <person name="Kyrpides N."/>
            <person name="Lykidis A."/>
            <person name="Zhao J.-S."/>
            <person name="Richardson P."/>
        </authorList>
    </citation>
    <scope>NUCLEOTIDE SEQUENCE [LARGE SCALE GENOMIC DNA]</scope>
    <source>
        <strain evidence="9">ATCC 51908 / MS32</strain>
    </source>
</reference>
<dbReference type="EMBL" id="CP000961">
    <property type="protein sequence ID" value="ACA87232.1"/>
    <property type="molecule type" value="Genomic_DNA"/>
</dbReference>
<dbReference type="Gene3D" id="3.40.50.10810">
    <property type="entry name" value="Tandem AAA-ATPase domain"/>
    <property type="match status" value="1"/>
</dbReference>
<dbReference type="CDD" id="cd18793">
    <property type="entry name" value="SF2_C_SNF"/>
    <property type="match status" value="1"/>
</dbReference>
<dbReference type="InterPro" id="IPR001650">
    <property type="entry name" value="Helicase_C-like"/>
</dbReference>
<proteinExistence type="predicted"/>
<dbReference type="Proteomes" id="UP000002168">
    <property type="component" value="Chromosome"/>
</dbReference>
<dbReference type="SUPFAM" id="SSF52540">
    <property type="entry name" value="P-loop containing nucleoside triphosphate hydrolases"/>
    <property type="match status" value="2"/>
</dbReference>
<dbReference type="STRING" id="392500.Swoo_2959"/>
<dbReference type="Pfam" id="PF00176">
    <property type="entry name" value="SNF2-rel_dom"/>
    <property type="match status" value="1"/>
</dbReference>
<evidence type="ECO:0000259" key="7">
    <source>
        <dbReference type="PROSITE" id="PS51194"/>
    </source>
</evidence>